<dbReference type="InterPro" id="IPR004331">
    <property type="entry name" value="SPX_dom"/>
</dbReference>
<dbReference type="CDD" id="cd16449">
    <property type="entry name" value="RING-HC"/>
    <property type="match status" value="1"/>
</dbReference>
<dbReference type="Pfam" id="PF06888">
    <property type="entry name" value="Put_Phosphatase"/>
    <property type="match status" value="2"/>
</dbReference>
<dbReference type="PROSITE" id="PS51382">
    <property type="entry name" value="SPX"/>
    <property type="match status" value="1"/>
</dbReference>
<dbReference type="InterPro" id="IPR016965">
    <property type="entry name" value="Pase_PHOSPHO-typ"/>
</dbReference>
<evidence type="ECO:0000259" key="6">
    <source>
        <dbReference type="PROSITE" id="PS50089"/>
    </source>
</evidence>
<comment type="caution">
    <text evidence="9">The sequence shown here is derived from an EMBL/GenBank/DDBJ whole genome shotgun (WGS) entry which is preliminary data.</text>
</comment>
<evidence type="ECO:0000313" key="10">
    <source>
        <dbReference type="Proteomes" id="UP000650467"/>
    </source>
</evidence>
<keyword evidence="3" id="KW-0862">Zinc</keyword>
<dbReference type="SMART" id="SM00577">
    <property type="entry name" value="CPDc"/>
    <property type="match status" value="1"/>
</dbReference>
<name>A0A835SLJ6_CHLIN</name>
<dbReference type="Proteomes" id="UP000650467">
    <property type="component" value="Unassembled WGS sequence"/>
</dbReference>
<accession>A0A835SLJ6</accession>
<dbReference type="CDD" id="cd14447">
    <property type="entry name" value="SPX"/>
    <property type="match status" value="1"/>
</dbReference>
<dbReference type="SUPFAM" id="SSF57850">
    <property type="entry name" value="RING/U-box"/>
    <property type="match status" value="1"/>
</dbReference>
<dbReference type="Pfam" id="PF13445">
    <property type="entry name" value="zf-RING_UBOX"/>
    <property type="match status" value="1"/>
</dbReference>
<dbReference type="InterPro" id="IPR001841">
    <property type="entry name" value="Znf_RING"/>
</dbReference>
<dbReference type="InterPro" id="IPR013083">
    <property type="entry name" value="Znf_RING/FYVE/PHD"/>
</dbReference>
<feature type="domain" description="FCP1 homology" evidence="7">
    <location>
        <begin position="393"/>
        <end position="560"/>
    </location>
</feature>
<evidence type="ECO:0000256" key="1">
    <source>
        <dbReference type="ARBA" id="ARBA00022723"/>
    </source>
</evidence>
<proteinExistence type="predicted"/>
<dbReference type="InterPro" id="IPR027370">
    <property type="entry name" value="Znf-RING_euk"/>
</dbReference>
<dbReference type="SMART" id="SM00184">
    <property type="entry name" value="RING"/>
    <property type="match status" value="1"/>
</dbReference>
<sequence>MKFAKRLASEAARRNAFADAYFDYRAAKKAIKEDCASGDVAGSSFQKLLQSELRKVSHFYSQKADHVEATLATLRSNNGTSTVAQLTGLRTEIKELIKFVALNYLAVVKAIKKRNRHLKEAFGASASISLQALDMLGHEVFFTSPRLASLATQADVLVSGMASTSQPAAVLEEYQCPICLDTLHNPVVLTCAHRFCWGCLVAHVTAVRDQQSPLASQQPQIKDETLGSSLQLLERIAAAAEDSDNSAAPPRFYGCPVCRKPQLLDVDSLSVDPFLSTFIESLKVLSVNGGVADAAIALAASAASATTTVTLSSVEAATAATANAVAALQLQLMSSAAAASEHCHSSCSAHCQHQQVVATEAVSLLTPPTLSRAPSPPAQPRPTWGIIPQQRPEHAGKLCVLLDLDGTLVSSYTPRRAPRLPPYVRTHVVGTGSKLNPAGVFVVERPGLTEFLEELASFSEVIIFTAGLEDYAKPIIDAIDPTGRLFAHRIYREGTLRTDYYQCVKDMARLNRDLRRTVLVDDTPLAFLHQPDNGVPVLGFRGDPDDRLLLEAVLPLMQVLAKEGDVRHTLQRRFDMTTWFRRNNFPITDIMAAAREAARREQALHLGALLRGPGSSGCPTPPDRTASGNFNRASTESAAVEGGMSASSPDAAQAVPPRPAYTFTTPRAASPSKRFVVLTDFDKTLTDCDAGEAVVEQLAPELLPMLIGLDPRQSFIPITNTILSEIQRRGVSRDQLLTTLQQLGAEIPLATTEMLRMMHGAGIDVRILSDANSVFINHMLAGAKASGYVSDVITNPAGFERVDQGGAGGAEAAALQRLAGHRLVVAPAFRGSEPGVVMPACGAGACGAACEGEGEHSHCGHGCARCPGNLCKGLEVQRLQHANRYAHIIYCGDGANDVCAALALGANDVLLARAGHPLAAYVAEAQSNPALPQVAAQVAFWSTHEELLACVRQIVDV</sequence>
<keyword evidence="10" id="KW-1185">Reference proteome</keyword>
<dbReference type="GO" id="GO:0008270">
    <property type="term" value="F:zinc ion binding"/>
    <property type="evidence" value="ECO:0007669"/>
    <property type="project" value="UniProtKB-KW"/>
</dbReference>
<evidence type="ECO:0000313" key="9">
    <source>
        <dbReference type="EMBL" id="KAG2422865.1"/>
    </source>
</evidence>
<dbReference type="Gene3D" id="3.30.40.10">
    <property type="entry name" value="Zinc/RING finger domain, C3HC4 (zinc finger)"/>
    <property type="match status" value="1"/>
</dbReference>
<dbReference type="Pfam" id="PF03031">
    <property type="entry name" value="NIF"/>
    <property type="match status" value="1"/>
</dbReference>
<gene>
    <name evidence="9" type="ORF">HXX76_015697</name>
</gene>
<dbReference type="PROSITE" id="PS50089">
    <property type="entry name" value="ZF_RING_2"/>
    <property type="match status" value="1"/>
</dbReference>
<dbReference type="InterPro" id="IPR017907">
    <property type="entry name" value="Znf_RING_CS"/>
</dbReference>
<dbReference type="InterPro" id="IPR023214">
    <property type="entry name" value="HAD_sf"/>
</dbReference>
<dbReference type="InterPro" id="IPR036412">
    <property type="entry name" value="HAD-like_sf"/>
</dbReference>
<protein>
    <recommendedName>
        <fullName evidence="11">FCP1 homology domain-containing protein</fullName>
    </recommendedName>
</protein>
<dbReference type="OrthoDB" id="277011at2759"/>
<dbReference type="Gene3D" id="3.40.50.1000">
    <property type="entry name" value="HAD superfamily/HAD-like"/>
    <property type="match status" value="2"/>
</dbReference>
<dbReference type="PROSITE" id="PS00518">
    <property type="entry name" value="ZF_RING_1"/>
    <property type="match status" value="1"/>
</dbReference>
<feature type="domain" description="SPX" evidence="8">
    <location>
        <begin position="1"/>
        <end position="128"/>
    </location>
</feature>
<dbReference type="EMBL" id="JAEHOC010000091">
    <property type="protein sequence ID" value="KAG2422865.1"/>
    <property type="molecule type" value="Genomic_DNA"/>
</dbReference>
<dbReference type="InterPro" id="IPR004274">
    <property type="entry name" value="FCP1_dom"/>
</dbReference>
<dbReference type="GO" id="GO:0016791">
    <property type="term" value="F:phosphatase activity"/>
    <property type="evidence" value="ECO:0007669"/>
    <property type="project" value="InterPro"/>
</dbReference>
<organism evidence="9 10">
    <name type="scientific">Chlamydomonas incerta</name>
    <dbReference type="NCBI Taxonomy" id="51695"/>
    <lineage>
        <taxon>Eukaryota</taxon>
        <taxon>Viridiplantae</taxon>
        <taxon>Chlorophyta</taxon>
        <taxon>core chlorophytes</taxon>
        <taxon>Chlorophyceae</taxon>
        <taxon>CS clade</taxon>
        <taxon>Chlamydomonadales</taxon>
        <taxon>Chlamydomonadaceae</taxon>
        <taxon>Chlamydomonas</taxon>
    </lineage>
</organism>
<evidence type="ECO:0008006" key="11">
    <source>
        <dbReference type="Google" id="ProtNLM"/>
    </source>
</evidence>
<keyword evidence="1" id="KW-0479">Metal-binding</keyword>
<feature type="compositionally biased region" description="Polar residues" evidence="5">
    <location>
        <begin position="626"/>
        <end position="637"/>
    </location>
</feature>
<feature type="domain" description="RING-type" evidence="6">
    <location>
        <begin position="176"/>
        <end position="259"/>
    </location>
</feature>
<dbReference type="PANTHER" id="PTHR12210">
    <property type="entry name" value="DULLARD PROTEIN PHOSPHATASE"/>
    <property type="match status" value="1"/>
</dbReference>
<evidence type="ECO:0000256" key="5">
    <source>
        <dbReference type="SAM" id="MobiDB-lite"/>
    </source>
</evidence>
<dbReference type="SUPFAM" id="SSF56784">
    <property type="entry name" value="HAD-like"/>
    <property type="match status" value="2"/>
</dbReference>
<reference evidence="9" key="1">
    <citation type="journal article" date="2020" name="bioRxiv">
        <title>Comparative genomics of Chlamydomonas.</title>
        <authorList>
            <person name="Craig R.J."/>
            <person name="Hasan A.R."/>
            <person name="Ness R.W."/>
            <person name="Keightley P.D."/>
        </authorList>
    </citation>
    <scope>NUCLEOTIDE SEQUENCE</scope>
    <source>
        <strain evidence="9">SAG 7.73</strain>
    </source>
</reference>
<dbReference type="CDD" id="cd07521">
    <property type="entry name" value="HAD_FCP1-like"/>
    <property type="match status" value="1"/>
</dbReference>
<dbReference type="InterPro" id="IPR050365">
    <property type="entry name" value="TIM50"/>
</dbReference>
<evidence type="ECO:0000259" key="7">
    <source>
        <dbReference type="PROSITE" id="PS50969"/>
    </source>
</evidence>
<feature type="region of interest" description="Disordered" evidence="5">
    <location>
        <begin position="611"/>
        <end position="666"/>
    </location>
</feature>
<evidence type="ECO:0000256" key="2">
    <source>
        <dbReference type="ARBA" id="ARBA00022771"/>
    </source>
</evidence>
<evidence type="ECO:0000256" key="4">
    <source>
        <dbReference type="PROSITE-ProRule" id="PRU00175"/>
    </source>
</evidence>
<evidence type="ECO:0000259" key="8">
    <source>
        <dbReference type="PROSITE" id="PS51382"/>
    </source>
</evidence>
<dbReference type="AlphaFoldDB" id="A0A835SLJ6"/>
<evidence type="ECO:0000256" key="3">
    <source>
        <dbReference type="ARBA" id="ARBA00022833"/>
    </source>
</evidence>
<dbReference type="PROSITE" id="PS50969">
    <property type="entry name" value="FCP1"/>
    <property type="match status" value="1"/>
</dbReference>
<keyword evidence="2 4" id="KW-0863">Zinc-finger</keyword>